<evidence type="ECO:0000313" key="2">
    <source>
        <dbReference type="EMBL" id="ODQ68474.1"/>
    </source>
</evidence>
<reference evidence="2 3" key="1">
    <citation type="journal article" date="2016" name="Proc. Natl. Acad. Sci. U.S.A.">
        <title>Comparative genomics of biotechnologically important yeasts.</title>
        <authorList>
            <person name="Riley R."/>
            <person name="Haridas S."/>
            <person name="Wolfe K.H."/>
            <person name="Lopes M.R."/>
            <person name="Hittinger C.T."/>
            <person name="Goeker M."/>
            <person name="Salamov A.A."/>
            <person name="Wisecaver J.H."/>
            <person name="Long T.M."/>
            <person name="Calvey C.H."/>
            <person name="Aerts A.L."/>
            <person name="Barry K.W."/>
            <person name="Choi C."/>
            <person name="Clum A."/>
            <person name="Coughlan A.Y."/>
            <person name="Deshpande S."/>
            <person name="Douglass A.P."/>
            <person name="Hanson S.J."/>
            <person name="Klenk H.-P."/>
            <person name="LaButti K.M."/>
            <person name="Lapidus A."/>
            <person name="Lindquist E.A."/>
            <person name="Lipzen A.M."/>
            <person name="Meier-Kolthoff J.P."/>
            <person name="Ohm R.A."/>
            <person name="Otillar R.P."/>
            <person name="Pangilinan J.L."/>
            <person name="Peng Y."/>
            <person name="Rokas A."/>
            <person name="Rosa C.A."/>
            <person name="Scheuner C."/>
            <person name="Sibirny A.A."/>
            <person name="Slot J.C."/>
            <person name="Stielow J.B."/>
            <person name="Sun H."/>
            <person name="Kurtzman C.P."/>
            <person name="Blackwell M."/>
            <person name="Grigoriev I.V."/>
            <person name="Jeffries T.W."/>
        </authorList>
    </citation>
    <scope>NUCLEOTIDE SEQUENCE [LARGE SCALE GENOMIC DNA]</scope>
    <source>
        <strain evidence="2 3">DSM 6958</strain>
    </source>
</reference>
<sequence length="176" mass="20747">MKTYQLQHTIDYPWWFVTAAYWHKYPNPFSTHIVSIDVLRQEYDPETKRLRVERLVSMKQSVPIWLTRIVSRNNTAAYVREVTEVDLVAQTFITRSFNMTMNHLARIDETVSYKVYRDNLHQNQTQFQQEAKIKVIGSSYYNPISNKLEQWSAGRFGSNAEKGFKGLLEVLNNLAH</sequence>
<name>A0A1E3PT85_9ASCO</name>
<dbReference type="OrthoDB" id="407630at2759"/>
<protein>
    <submittedName>
        <fullName evidence="2">Protein MSF1</fullName>
    </submittedName>
</protein>
<gene>
    <name evidence="2" type="ORF">NADFUDRAFT_49112</name>
</gene>
<feature type="domain" description="PRELI/MSF1" evidence="1">
    <location>
        <begin position="1"/>
        <end position="176"/>
    </location>
</feature>
<accession>A0A1E3PT85</accession>
<evidence type="ECO:0000313" key="3">
    <source>
        <dbReference type="Proteomes" id="UP000095009"/>
    </source>
</evidence>
<dbReference type="EMBL" id="KV454406">
    <property type="protein sequence ID" value="ODQ68474.1"/>
    <property type="molecule type" value="Genomic_DNA"/>
</dbReference>
<proteinExistence type="predicted"/>
<organism evidence="2 3">
    <name type="scientific">Nadsonia fulvescens var. elongata DSM 6958</name>
    <dbReference type="NCBI Taxonomy" id="857566"/>
    <lineage>
        <taxon>Eukaryota</taxon>
        <taxon>Fungi</taxon>
        <taxon>Dikarya</taxon>
        <taxon>Ascomycota</taxon>
        <taxon>Saccharomycotina</taxon>
        <taxon>Dipodascomycetes</taxon>
        <taxon>Dipodascales</taxon>
        <taxon>Dipodascales incertae sedis</taxon>
        <taxon>Nadsonia</taxon>
    </lineage>
</organism>
<dbReference type="InterPro" id="IPR006797">
    <property type="entry name" value="PRELI/MSF1_dom"/>
</dbReference>
<dbReference type="STRING" id="857566.A0A1E3PT85"/>
<dbReference type="Proteomes" id="UP000095009">
    <property type="component" value="Unassembled WGS sequence"/>
</dbReference>
<dbReference type="PANTHER" id="PTHR11158">
    <property type="entry name" value="MSF1/PX19 RELATED"/>
    <property type="match status" value="1"/>
</dbReference>
<dbReference type="AlphaFoldDB" id="A0A1E3PT85"/>
<dbReference type="PROSITE" id="PS50904">
    <property type="entry name" value="PRELI_MSF1"/>
    <property type="match status" value="1"/>
</dbReference>
<keyword evidence="3" id="KW-1185">Reference proteome</keyword>
<evidence type="ECO:0000259" key="1">
    <source>
        <dbReference type="PROSITE" id="PS50904"/>
    </source>
</evidence>
<dbReference type="GO" id="GO:0005758">
    <property type="term" value="C:mitochondrial intermembrane space"/>
    <property type="evidence" value="ECO:0007669"/>
    <property type="project" value="InterPro"/>
</dbReference>
<dbReference type="InterPro" id="IPR037365">
    <property type="entry name" value="Slowmo/Ups"/>
</dbReference>
<dbReference type="Pfam" id="PF04707">
    <property type="entry name" value="PRELI"/>
    <property type="match status" value="1"/>
</dbReference>